<dbReference type="Proteomes" id="UP000616151">
    <property type="component" value="Unassembled WGS sequence"/>
</dbReference>
<gene>
    <name evidence="1" type="ORF">JHL16_03025</name>
</gene>
<proteinExistence type="predicted"/>
<comment type="caution">
    <text evidence="1">The sequence shown here is derived from an EMBL/GenBank/DDBJ whole genome shotgun (WGS) entry which is preliminary data.</text>
</comment>
<dbReference type="EMBL" id="JAENHL010000004">
    <property type="protein sequence ID" value="MBK1865312.1"/>
    <property type="molecule type" value="Genomic_DNA"/>
</dbReference>
<evidence type="ECO:0000313" key="1">
    <source>
        <dbReference type="EMBL" id="MBK1865312.1"/>
    </source>
</evidence>
<reference evidence="1" key="1">
    <citation type="submission" date="2021-01" db="EMBL/GenBank/DDBJ databases">
        <authorList>
            <person name="Sun Q."/>
        </authorList>
    </citation>
    <scope>NUCLEOTIDE SEQUENCE</scope>
    <source>
        <strain evidence="1">YIM B02566</strain>
    </source>
</reference>
<accession>A0ACC5QY85</accession>
<evidence type="ECO:0000313" key="2">
    <source>
        <dbReference type="Proteomes" id="UP000616151"/>
    </source>
</evidence>
<keyword evidence="2" id="KW-1185">Reference proteome</keyword>
<protein>
    <submittedName>
        <fullName evidence="1">EF-hand domain-containing protein</fullName>
    </submittedName>
</protein>
<organism evidence="1 2">
    <name type="scientific">Taklimakanibacter albus</name>
    <dbReference type="NCBI Taxonomy" id="2800327"/>
    <lineage>
        <taxon>Bacteria</taxon>
        <taxon>Pseudomonadati</taxon>
        <taxon>Pseudomonadota</taxon>
        <taxon>Alphaproteobacteria</taxon>
        <taxon>Hyphomicrobiales</taxon>
        <taxon>Aestuariivirgaceae</taxon>
        <taxon>Taklimakanibacter</taxon>
    </lineage>
</organism>
<sequence length="166" mass="18899">MPNKAMLALAALVVTALGVGAIAEVASADEGGGWRGRHGGMMRNFTERYDTNKDGKVSQEEIDANRTEWFGKFDADKNGTLNLKEFEVLWLEAHRKEMVREFQKLDPNGDAALTLDEYKEPLSRFVANRDRNGDGVISKEDRRQGGKERWRRDRDHDDDKDDSQEK</sequence>
<name>A0ACC5QY85_9HYPH</name>